<protein>
    <submittedName>
        <fullName evidence="1">Uncharacterized protein</fullName>
    </submittedName>
</protein>
<accession>A0A843YV26</accession>
<evidence type="ECO:0000313" key="2">
    <source>
        <dbReference type="Proteomes" id="UP000451565"/>
    </source>
</evidence>
<comment type="caution">
    <text evidence="1">The sequence shown here is derived from an EMBL/GenBank/DDBJ whole genome shotgun (WGS) entry which is preliminary data.</text>
</comment>
<sequence>MASSGRSTRAATAVERLNARSEGVRYSMARTGDQLFYLTQNAGDEPAIRLCDALDLDGFVQFVNAYGPQKPKRISKLDVAFEKQLQKKEK</sequence>
<proteinExistence type="predicted"/>
<dbReference type="RefSeq" id="WP_153235167.1">
    <property type="nucleotide sequence ID" value="NZ_WINI01000007.1"/>
</dbReference>
<organism evidence="1 2">
    <name type="scientific">Glaciimonas soli</name>
    <dbReference type="NCBI Taxonomy" id="2590999"/>
    <lineage>
        <taxon>Bacteria</taxon>
        <taxon>Pseudomonadati</taxon>
        <taxon>Pseudomonadota</taxon>
        <taxon>Betaproteobacteria</taxon>
        <taxon>Burkholderiales</taxon>
        <taxon>Oxalobacteraceae</taxon>
        <taxon>Glaciimonas</taxon>
    </lineage>
</organism>
<gene>
    <name evidence="1" type="ORF">GEV47_12810</name>
</gene>
<evidence type="ECO:0000313" key="1">
    <source>
        <dbReference type="EMBL" id="MQR01554.1"/>
    </source>
</evidence>
<keyword evidence="2" id="KW-1185">Reference proteome</keyword>
<dbReference type="EMBL" id="WINI01000007">
    <property type="protein sequence ID" value="MQR01554.1"/>
    <property type="molecule type" value="Genomic_DNA"/>
</dbReference>
<reference evidence="1 2" key="1">
    <citation type="submission" date="2019-10" db="EMBL/GenBank/DDBJ databases">
        <title>Glaciimonas soli sp. nov., a psychrophilic bacterium isolated from the forest soil of a high elevation mountain in Taiwan.</title>
        <authorList>
            <person name="Wang L.-T."/>
            <person name="Shieh W.Y."/>
        </authorList>
    </citation>
    <scope>NUCLEOTIDE SEQUENCE [LARGE SCALE GENOMIC DNA]</scope>
    <source>
        <strain evidence="1 2">GS1</strain>
    </source>
</reference>
<dbReference type="Proteomes" id="UP000451565">
    <property type="component" value="Unassembled WGS sequence"/>
</dbReference>
<name>A0A843YV26_9BURK</name>
<dbReference type="AlphaFoldDB" id="A0A843YV26"/>
<dbReference type="OrthoDB" id="8538070at2"/>